<evidence type="ECO:0000259" key="5">
    <source>
        <dbReference type="PROSITE" id="PS50931"/>
    </source>
</evidence>
<evidence type="ECO:0000313" key="6">
    <source>
        <dbReference type="EMBL" id="SMC40496.1"/>
    </source>
</evidence>
<dbReference type="SUPFAM" id="SSF46785">
    <property type="entry name" value="Winged helix' DNA-binding domain"/>
    <property type="match status" value="1"/>
</dbReference>
<keyword evidence="7" id="KW-1185">Reference proteome</keyword>
<gene>
    <name evidence="6" type="ORF">SAMN02745168_0727</name>
</gene>
<dbReference type="InterPro" id="IPR036390">
    <property type="entry name" value="WH_DNA-bd_sf"/>
</dbReference>
<dbReference type="GO" id="GO:0003700">
    <property type="term" value="F:DNA-binding transcription factor activity"/>
    <property type="evidence" value="ECO:0007669"/>
    <property type="project" value="InterPro"/>
</dbReference>
<dbReference type="Gene3D" id="1.10.10.10">
    <property type="entry name" value="Winged helix-like DNA-binding domain superfamily/Winged helix DNA-binding domain"/>
    <property type="match status" value="1"/>
</dbReference>
<reference evidence="6 7" key="1">
    <citation type="submission" date="2017-04" db="EMBL/GenBank/DDBJ databases">
        <authorList>
            <person name="Afonso C.L."/>
            <person name="Miller P.J."/>
            <person name="Scott M.A."/>
            <person name="Spackman E."/>
            <person name="Goraichik I."/>
            <person name="Dimitrov K.M."/>
            <person name="Suarez D.L."/>
            <person name="Swayne D.E."/>
        </authorList>
    </citation>
    <scope>NUCLEOTIDE SEQUENCE [LARGE SCALE GENOMIC DNA]</scope>
    <source>
        <strain evidence="6 7">DSM 12816</strain>
    </source>
</reference>
<dbReference type="Pfam" id="PF03466">
    <property type="entry name" value="LysR_substrate"/>
    <property type="match status" value="1"/>
</dbReference>
<dbReference type="InterPro" id="IPR000847">
    <property type="entry name" value="LysR_HTH_N"/>
</dbReference>
<dbReference type="GO" id="GO:0000976">
    <property type="term" value="F:transcription cis-regulatory region binding"/>
    <property type="evidence" value="ECO:0007669"/>
    <property type="project" value="TreeGrafter"/>
</dbReference>
<protein>
    <submittedName>
        <fullName evidence="6">DNA-binding transcriptional regulator, LysR family</fullName>
    </submittedName>
</protein>
<dbReference type="PANTHER" id="PTHR30126:SF39">
    <property type="entry name" value="HTH-TYPE TRANSCRIPTIONAL REGULATOR CYSL"/>
    <property type="match status" value="1"/>
</dbReference>
<sequence length="297" mass="33467">MTLRHFRVFVAVCDTMSMTEAAGALFISQSAVSQVISELEKYYGIRLFERLNRRLYLTQAGDRLLSYARHMIRMNADIEKDMKALQQMGFIRLGASVTVGAYLLPSLVSVFKRTNPETGMEVVVDNTEQIEGRLLGDKADLGLVEGEIKSRDLLSVPFMKDELVLICGARHPFARVSAVKPEELEKEDFIVREVGSGTRKMFEDVMASRSLSWKESWSCSNTDAIKEAVIAGLGVSVISRRAVEKEVRSGQLVVRPVEGIRFERAFKMVYHKNKFLTRQLKDFMDVCLRQDAANAAV</sequence>
<comment type="similarity">
    <text evidence="1">Belongs to the LysR transcriptional regulatory family.</text>
</comment>
<evidence type="ECO:0000256" key="4">
    <source>
        <dbReference type="ARBA" id="ARBA00023163"/>
    </source>
</evidence>
<dbReference type="PANTHER" id="PTHR30126">
    <property type="entry name" value="HTH-TYPE TRANSCRIPTIONAL REGULATOR"/>
    <property type="match status" value="1"/>
</dbReference>
<dbReference type="PRINTS" id="PR00039">
    <property type="entry name" value="HTHLYSR"/>
</dbReference>
<dbReference type="AlphaFoldDB" id="A0A1W1YWJ0"/>
<evidence type="ECO:0000256" key="2">
    <source>
        <dbReference type="ARBA" id="ARBA00023015"/>
    </source>
</evidence>
<proteinExistence type="inferred from homology"/>
<organism evidence="6 7">
    <name type="scientific">Papillibacter cinnamivorans DSM 12816</name>
    <dbReference type="NCBI Taxonomy" id="1122930"/>
    <lineage>
        <taxon>Bacteria</taxon>
        <taxon>Bacillati</taxon>
        <taxon>Bacillota</taxon>
        <taxon>Clostridia</taxon>
        <taxon>Eubacteriales</taxon>
        <taxon>Oscillospiraceae</taxon>
        <taxon>Papillibacter</taxon>
    </lineage>
</organism>
<dbReference type="Gene3D" id="3.40.190.290">
    <property type="match status" value="1"/>
</dbReference>
<dbReference type="EMBL" id="FWXW01000001">
    <property type="protein sequence ID" value="SMC40496.1"/>
    <property type="molecule type" value="Genomic_DNA"/>
</dbReference>
<dbReference type="InterPro" id="IPR005119">
    <property type="entry name" value="LysR_subst-bd"/>
</dbReference>
<accession>A0A1W1YWJ0</accession>
<dbReference type="STRING" id="1122930.SAMN02745168_0727"/>
<dbReference type="CDD" id="cd08420">
    <property type="entry name" value="PBP2_CysL_like"/>
    <property type="match status" value="1"/>
</dbReference>
<keyword evidence="3 6" id="KW-0238">DNA-binding</keyword>
<feature type="domain" description="HTH lysR-type" evidence="5">
    <location>
        <begin position="1"/>
        <end position="58"/>
    </location>
</feature>
<dbReference type="InterPro" id="IPR036388">
    <property type="entry name" value="WH-like_DNA-bd_sf"/>
</dbReference>
<dbReference type="PROSITE" id="PS50931">
    <property type="entry name" value="HTH_LYSR"/>
    <property type="match status" value="1"/>
</dbReference>
<evidence type="ECO:0000313" key="7">
    <source>
        <dbReference type="Proteomes" id="UP000192790"/>
    </source>
</evidence>
<keyword evidence="2" id="KW-0805">Transcription regulation</keyword>
<dbReference type="Proteomes" id="UP000192790">
    <property type="component" value="Unassembled WGS sequence"/>
</dbReference>
<dbReference type="SUPFAM" id="SSF53850">
    <property type="entry name" value="Periplasmic binding protein-like II"/>
    <property type="match status" value="1"/>
</dbReference>
<name>A0A1W1YWJ0_9FIRM</name>
<dbReference type="OrthoDB" id="9785745at2"/>
<keyword evidence="4" id="KW-0804">Transcription</keyword>
<evidence type="ECO:0000256" key="3">
    <source>
        <dbReference type="ARBA" id="ARBA00023125"/>
    </source>
</evidence>
<dbReference type="RefSeq" id="WP_084233341.1">
    <property type="nucleotide sequence ID" value="NZ_FWXW01000001.1"/>
</dbReference>
<evidence type="ECO:0000256" key="1">
    <source>
        <dbReference type="ARBA" id="ARBA00009437"/>
    </source>
</evidence>
<dbReference type="Pfam" id="PF00126">
    <property type="entry name" value="HTH_1"/>
    <property type="match status" value="1"/>
</dbReference>
<dbReference type="FunFam" id="1.10.10.10:FF:000001">
    <property type="entry name" value="LysR family transcriptional regulator"/>
    <property type="match status" value="1"/>
</dbReference>